<dbReference type="FunFam" id="2.60.40.10:FF:001847">
    <property type="entry name" value="Titin homolog"/>
    <property type="match status" value="1"/>
</dbReference>
<feature type="domain" description="Fibronectin type-III" evidence="25">
    <location>
        <begin position="1629"/>
        <end position="1724"/>
    </location>
</feature>
<feature type="domain" description="Ig-like" evidence="24">
    <location>
        <begin position="1425"/>
        <end position="1520"/>
    </location>
</feature>
<feature type="domain" description="Fibronectin type-III" evidence="25">
    <location>
        <begin position="4185"/>
        <end position="4281"/>
    </location>
</feature>
<feature type="region of interest" description="Disordered" evidence="22">
    <location>
        <begin position="1653"/>
        <end position="1738"/>
    </location>
</feature>
<dbReference type="FunFam" id="2.60.40.10:FF:000344">
    <property type="entry name" value="Muscle M-line assembly protein unc-89"/>
    <property type="match status" value="1"/>
</dbReference>
<feature type="region of interest" description="Disordered" evidence="22">
    <location>
        <begin position="990"/>
        <end position="1015"/>
    </location>
</feature>
<dbReference type="PRINTS" id="PR00014">
    <property type="entry name" value="FNTYPEIII"/>
</dbReference>
<feature type="domain" description="Fibronectin type-III" evidence="25">
    <location>
        <begin position="2620"/>
        <end position="2716"/>
    </location>
</feature>
<dbReference type="InterPro" id="IPR036116">
    <property type="entry name" value="FN3_sf"/>
</dbReference>
<dbReference type="KEGG" id="hro:HELRODRAFT_191869"/>
<evidence type="ECO:0000256" key="3">
    <source>
        <dbReference type="ARBA" id="ARBA00006692"/>
    </source>
</evidence>
<keyword evidence="12" id="KW-0418">Kinase</keyword>
<dbReference type="CDD" id="cd00063">
    <property type="entry name" value="FN3"/>
    <property type="match status" value="32"/>
</dbReference>
<dbReference type="InterPro" id="IPR013098">
    <property type="entry name" value="Ig_I-set"/>
</dbReference>
<evidence type="ECO:0000256" key="16">
    <source>
        <dbReference type="ARBA" id="ARBA00022860"/>
    </source>
</evidence>
<evidence type="ECO:0000256" key="19">
    <source>
        <dbReference type="ARBA" id="ARBA00047899"/>
    </source>
</evidence>
<dbReference type="GO" id="GO:0050793">
    <property type="term" value="P:regulation of developmental process"/>
    <property type="evidence" value="ECO:0007669"/>
    <property type="project" value="UniProtKB-ARBA"/>
</dbReference>
<feature type="domain" description="Fibronectin type-III" evidence="25">
    <location>
        <begin position="2325"/>
        <end position="2420"/>
    </location>
</feature>
<dbReference type="InterPro" id="IPR050964">
    <property type="entry name" value="Striated_Muscle_Regulatory"/>
</dbReference>
<dbReference type="FunFam" id="2.60.40.10:FF:000831">
    <property type="entry name" value="Uncharacterized protein, isoform F"/>
    <property type="match status" value="3"/>
</dbReference>
<dbReference type="InterPro" id="IPR036179">
    <property type="entry name" value="Ig-like_dom_sf"/>
</dbReference>
<keyword evidence="8" id="KW-0808">Transferase</keyword>
<feature type="compositionally biased region" description="Low complexity" evidence="22">
    <location>
        <begin position="6254"/>
        <end position="6265"/>
    </location>
</feature>
<dbReference type="InterPro" id="IPR003961">
    <property type="entry name" value="FN3_dom"/>
</dbReference>
<feature type="region of interest" description="Disordered" evidence="22">
    <location>
        <begin position="5450"/>
        <end position="5486"/>
    </location>
</feature>
<evidence type="ECO:0000313" key="26">
    <source>
        <dbReference type="EMBL" id="ESO03551.1"/>
    </source>
</evidence>
<reference evidence="28" key="1">
    <citation type="submission" date="2012-12" db="EMBL/GenBank/DDBJ databases">
        <authorList>
            <person name="Hellsten U."/>
            <person name="Grimwood J."/>
            <person name="Chapman J.A."/>
            <person name="Shapiro H."/>
            <person name="Aerts A."/>
            <person name="Otillar R.P."/>
            <person name="Terry A.Y."/>
            <person name="Boore J.L."/>
            <person name="Simakov O."/>
            <person name="Marletaz F."/>
            <person name="Cho S.-J."/>
            <person name="Edsinger-Gonzales E."/>
            <person name="Havlak P."/>
            <person name="Kuo D.-H."/>
            <person name="Larsson T."/>
            <person name="Lv J."/>
            <person name="Arendt D."/>
            <person name="Savage R."/>
            <person name="Osoegawa K."/>
            <person name="de Jong P."/>
            <person name="Lindberg D.R."/>
            <person name="Seaver E.C."/>
            <person name="Weisblat D.A."/>
            <person name="Putnam N.H."/>
            <person name="Grigoriev I.V."/>
            <person name="Rokhsar D.S."/>
        </authorList>
    </citation>
    <scope>NUCLEOTIDE SEQUENCE</scope>
</reference>
<accession>T1FTD4</accession>
<dbReference type="HOGENOM" id="CLU_000026_0_0_1"/>
<dbReference type="PROSITE" id="PS00107">
    <property type="entry name" value="PROTEIN_KINASE_ATP"/>
    <property type="match status" value="1"/>
</dbReference>
<evidence type="ECO:0000256" key="8">
    <source>
        <dbReference type="ARBA" id="ARBA00022679"/>
    </source>
</evidence>
<dbReference type="GO" id="GO:0031430">
    <property type="term" value="C:M band"/>
    <property type="evidence" value="ECO:0000318"/>
    <property type="project" value="GO_Central"/>
</dbReference>
<evidence type="ECO:0000256" key="7">
    <source>
        <dbReference type="ARBA" id="ARBA00022553"/>
    </source>
</evidence>
<dbReference type="GO" id="GO:0046872">
    <property type="term" value="F:metal ion binding"/>
    <property type="evidence" value="ECO:0007669"/>
    <property type="project" value="UniProtKB-KW"/>
</dbReference>
<dbReference type="GO" id="GO:0005524">
    <property type="term" value="F:ATP binding"/>
    <property type="evidence" value="ECO:0007669"/>
    <property type="project" value="UniProtKB-UniRule"/>
</dbReference>
<dbReference type="eggNOG" id="KOG0613">
    <property type="taxonomic scope" value="Eukaryota"/>
</dbReference>
<evidence type="ECO:0000313" key="28">
    <source>
        <dbReference type="Proteomes" id="UP000015101"/>
    </source>
</evidence>
<feature type="domain" description="Fibronectin type-III" evidence="25">
    <location>
        <begin position="4976"/>
        <end position="5070"/>
    </location>
</feature>
<proteinExistence type="inferred from homology"/>
<evidence type="ECO:0000256" key="1">
    <source>
        <dbReference type="ARBA" id="ARBA00001946"/>
    </source>
</evidence>
<feature type="compositionally biased region" description="Basic and acidic residues" evidence="22">
    <location>
        <begin position="5459"/>
        <end position="5476"/>
    </location>
</feature>
<feature type="domain" description="Fibronectin type-III" evidence="25">
    <location>
        <begin position="1224"/>
        <end position="1320"/>
    </location>
</feature>
<dbReference type="Pfam" id="PF00069">
    <property type="entry name" value="Pkinase"/>
    <property type="match status" value="1"/>
</dbReference>
<comment type="subcellular location">
    <subcellularLocation>
        <location evidence="2">Cytoplasm</location>
    </subcellularLocation>
</comment>
<dbReference type="SUPFAM" id="SSF49265">
    <property type="entry name" value="Fibronectin type III"/>
    <property type="match status" value="19"/>
</dbReference>
<dbReference type="Pfam" id="PF07679">
    <property type="entry name" value="I-set"/>
    <property type="match status" value="22"/>
</dbReference>
<feature type="region of interest" description="Disordered" evidence="22">
    <location>
        <begin position="3718"/>
        <end position="3738"/>
    </location>
</feature>
<feature type="domain" description="Ig-like" evidence="24">
    <location>
        <begin position="5270"/>
        <end position="5363"/>
    </location>
</feature>
<feature type="domain" description="Fibronectin type-III" evidence="25">
    <location>
        <begin position="3991"/>
        <end position="4084"/>
    </location>
</feature>
<feature type="region of interest" description="Disordered" evidence="22">
    <location>
        <begin position="201"/>
        <end position="282"/>
    </location>
</feature>
<dbReference type="InterPro" id="IPR013783">
    <property type="entry name" value="Ig-like_fold"/>
</dbReference>
<feature type="domain" description="Fibronectin type-III" evidence="25">
    <location>
        <begin position="912"/>
        <end position="1006"/>
    </location>
</feature>
<dbReference type="GeneID" id="20212081"/>
<feature type="compositionally biased region" description="Polar residues" evidence="22">
    <location>
        <begin position="4669"/>
        <end position="4679"/>
    </location>
</feature>
<evidence type="ECO:0000256" key="14">
    <source>
        <dbReference type="ARBA" id="ARBA00022840"/>
    </source>
</evidence>
<dbReference type="InterPro" id="IPR008271">
    <property type="entry name" value="Ser/Thr_kinase_AS"/>
</dbReference>
<evidence type="ECO:0000259" key="23">
    <source>
        <dbReference type="PROSITE" id="PS50011"/>
    </source>
</evidence>
<evidence type="ECO:0000256" key="2">
    <source>
        <dbReference type="ARBA" id="ARBA00004496"/>
    </source>
</evidence>
<feature type="compositionally biased region" description="Basic and acidic residues" evidence="22">
    <location>
        <begin position="1676"/>
        <end position="1701"/>
    </location>
</feature>
<feature type="domain" description="Ig-like" evidence="24">
    <location>
        <begin position="562"/>
        <end position="627"/>
    </location>
</feature>
<evidence type="ECO:0000256" key="11">
    <source>
        <dbReference type="ARBA" id="ARBA00022741"/>
    </source>
</evidence>
<dbReference type="FunFam" id="2.60.40.10:FF:000003">
    <property type="entry name" value="Titin isoform E"/>
    <property type="match status" value="4"/>
</dbReference>
<feature type="compositionally biased region" description="Basic and acidic residues" evidence="22">
    <location>
        <begin position="1613"/>
        <end position="1637"/>
    </location>
</feature>
<dbReference type="FunCoup" id="T1FTD4">
    <property type="interactions" value="7"/>
</dbReference>
<evidence type="ECO:0000256" key="20">
    <source>
        <dbReference type="ARBA" id="ARBA00048679"/>
    </source>
</evidence>
<dbReference type="CDD" id="cd00096">
    <property type="entry name" value="Ig"/>
    <property type="match status" value="2"/>
</dbReference>
<keyword evidence="28" id="KW-1185">Reference proteome</keyword>
<dbReference type="InterPro" id="IPR017441">
    <property type="entry name" value="Protein_kinase_ATP_BS"/>
</dbReference>
<dbReference type="InterPro" id="IPR003598">
    <property type="entry name" value="Ig_sub2"/>
</dbReference>
<evidence type="ECO:0000256" key="21">
    <source>
        <dbReference type="PROSITE-ProRule" id="PRU10141"/>
    </source>
</evidence>
<dbReference type="FunFam" id="2.60.40.10:FF:000056">
    <property type="entry name" value="twitchin isoform X4"/>
    <property type="match status" value="3"/>
</dbReference>
<dbReference type="FunFam" id="2.60.40.10:FF:000031">
    <property type="entry name" value="Myosin-binding protein C, slow type"/>
    <property type="match status" value="4"/>
</dbReference>
<dbReference type="CTD" id="20212081"/>
<dbReference type="STRING" id="6412.T1FTD4"/>
<reference evidence="26 28" key="2">
    <citation type="journal article" date="2013" name="Nature">
        <title>Insights into bilaterian evolution from three spiralian genomes.</title>
        <authorList>
            <person name="Simakov O."/>
            <person name="Marletaz F."/>
            <person name="Cho S.J."/>
            <person name="Edsinger-Gonzales E."/>
            <person name="Havlak P."/>
            <person name="Hellsten U."/>
            <person name="Kuo D.H."/>
            <person name="Larsson T."/>
            <person name="Lv J."/>
            <person name="Arendt D."/>
            <person name="Savage R."/>
            <person name="Osoegawa K."/>
            <person name="de Jong P."/>
            <person name="Grimwood J."/>
            <person name="Chapman J.A."/>
            <person name="Shapiro H."/>
            <person name="Aerts A."/>
            <person name="Otillar R.P."/>
            <person name="Terry A.Y."/>
            <person name="Boore J.L."/>
            <person name="Grigoriev I.V."/>
            <person name="Lindberg D.R."/>
            <person name="Seaver E.C."/>
            <person name="Weisblat D.A."/>
            <person name="Putnam N.H."/>
            <person name="Rokhsar D.S."/>
        </authorList>
    </citation>
    <scope>NUCLEOTIDE SEQUENCE</scope>
</reference>
<keyword evidence="16" id="KW-0112">Calmodulin-binding</keyword>
<dbReference type="FunFam" id="2.60.40.10:FF:000147">
    <property type="entry name" value="Myosin light chain kinase"/>
    <property type="match status" value="1"/>
</dbReference>
<comment type="cofactor">
    <cofactor evidence="1">
        <name>Mg(2+)</name>
        <dbReference type="ChEBI" id="CHEBI:18420"/>
    </cofactor>
</comment>
<dbReference type="SUPFAM" id="SSF48726">
    <property type="entry name" value="Immunoglobulin"/>
    <property type="match status" value="22"/>
</dbReference>
<feature type="compositionally biased region" description="Basic and acidic residues" evidence="22">
    <location>
        <begin position="59"/>
        <end position="73"/>
    </location>
</feature>
<dbReference type="SMART" id="SM00220">
    <property type="entry name" value="S_TKc"/>
    <property type="match status" value="1"/>
</dbReference>
<dbReference type="GO" id="GO:0045214">
    <property type="term" value="P:sarcomere organization"/>
    <property type="evidence" value="ECO:0000318"/>
    <property type="project" value="GO_Central"/>
</dbReference>
<dbReference type="FunFam" id="2.60.40.10:FF:003773">
    <property type="match status" value="1"/>
</dbReference>
<feature type="region of interest" description="Disordered" evidence="22">
    <location>
        <begin position="3991"/>
        <end position="4012"/>
    </location>
</feature>
<feature type="domain" description="Fibronectin type-III" evidence="25">
    <location>
        <begin position="4584"/>
        <end position="4679"/>
    </location>
</feature>
<dbReference type="PANTHER" id="PTHR13817">
    <property type="entry name" value="TITIN"/>
    <property type="match status" value="1"/>
</dbReference>
<dbReference type="InterPro" id="IPR007110">
    <property type="entry name" value="Ig-like_dom"/>
</dbReference>
<dbReference type="GO" id="GO:0051239">
    <property type="term" value="P:regulation of multicellular organismal process"/>
    <property type="evidence" value="ECO:0007669"/>
    <property type="project" value="UniProtKB-ARBA"/>
</dbReference>
<evidence type="ECO:0000256" key="5">
    <source>
        <dbReference type="ARBA" id="ARBA00022490"/>
    </source>
</evidence>
<feature type="compositionally biased region" description="Basic and acidic residues" evidence="22">
    <location>
        <begin position="1462"/>
        <end position="1488"/>
    </location>
</feature>
<dbReference type="Pfam" id="PF00041">
    <property type="entry name" value="fn3"/>
    <property type="match status" value="32"/>
</dbReference>
<feature type="region of interest" description="Disordered" evidence="22">
    <location>
        <begin position="2218"/>
        <end position="2246"/>
    </location>
</feature>
<feature type="region of interest" description="Disordered" evidence="22">
    <location>
        <begin position="3664"/>
        <end position="3696"/>
    </location>
</feature>
<feature type="domain" description="Fibronectin type-III" evidence="25">
    <location>
        <begin position="1926"/>
        <end position="2022"/>
    </location>
</feature>
<feature type="domain" description="Fibronectin type-III" evidence="25">
    <location>
        <begin position="3886"/>
        <end position="3985"/>
    </location>
</feature>
<feature type="domain" description="Fibronectin type-III" evidence="25">
    <location>
        <begin position="2822"/>
        <end position="2916"/>
    </location>
</feature>
<dbReference type="SUPFAM" id="SSF56112">
    <property type="entry name" value="Protein kinase-like (PK-like)"/>
    <property type="match status" value="1"/>
</dbReference>
<dbReference type="PROSITE" id="PS50853">
    <property type="entry name" value="FN3"/>
    <property type="match status" value="32"/>
</dbReference>
<dbReference type="OMA" id="YYTDMWS"/>
<dbReference type="RefSeq" id="XP_009018108.1">
    <property type="nucleotide sequence ID" value="XM_009019860.1"/>
</dbReference>
<dbReference type="PANTHER" id="PTHR13817:SF151">
    <property type="entry name" value="TITIN"/>
    <property type="match status" value="1"/>
</dbReference>
<feature type="domain" description="Fibronectin type-III" evidence="25">
    <location>
        <begin position="4686"/>
        <end position="4780"/>
    </location>
</feature>
<dbReference type="EC" id="2.7.11.1" evidence="4"/>
<dbReference type="EMBL" id="KB096590">
    <property type="protein sequence ID" value="ESO03551.1"/>
    <property type="molecule type" value="Genomic_DNA"/>
</dbReference>
<feature type="compositionally biased region" description="Polar residues" evidence="22">
    <location>
        <begin position="2332"/>
        <end position="2341"/>
    </location>
</feature>
<dbReference type="SMART" id="SM00060">
    <property type="entry name" value="FN3"/>
    <property type="match status" value="33"/>
</dbReference>
<name>T1FTD4_HELRO</name>
<feature type="domain" description="Fibronectin type-III" evidence="25">
    <location>
        <begin position="5076"/>
        <end position="5172"/>
    </location>
</feature>
<evidence type="ECO:0000256" key="22">
    <source>
        <dbReference type="SAM" id="MobiDB-lite"/>
    </source>
</evidence>
<feature type="domain" description="Protein kinase" evidence="23">
    <location>
        <begin position="5516"/>
        <end position="5771"/>
    </location>
</feature>
<evidence type="ECO:0000259" key="25">
    <source>
        <dbReference type="PROSITE" id="PS50853"/>
    </source>
</evidence>
<evidence type="ECO:0000256" key="13">
    <source>
        <dbReference type="ARBA" id="ARBA00022837"/>
    </source>
</evidence>
<evidence type="ECO:0000256" key="6">
    <source>
        <dbReference type="ARBA" id="ARBA00022527"/>
    </source>
</evidence>
<dbReference type="CDD" id="cd05748">
    <property type="entry name" value="Ig_Titin_like"/>
    <property type="match status" value="3"/>
</dbReference>
<feature type="domain" description="Fibronectin type-III" evidence="25">
    <location>
        <begin position="3516"/>
        <end position="3610"/>
    </location>
</feature>
<feature type="binding site" evidence="21">
    <location>
        <position position="5545"/>
    </location>
    <ligand>
        <name>ATP</name>
        <dbReference type="ChEBI" id="CHEBI:30616"/>
    </ligand>
</feature>
<dbReference type="FunFam" id="2.60.40.10:FF:000051">
    <property type="entry name" value="Uncharacterized protein, isoform J"/>
    <property type="match status" value="3"/>
</dbReference>
<dbReference type="OrthoDB" id="504170at2759"/>
<feature type="domain" description="Fibronectin type-III" evidence="25">
    <location>
        <begin position="1529"/>
        <end position="1623"/>
    </location>
</feature>
<evidence type="ECO:0000256" key="12">
    <source>
        <dbReference type="ARBA" id="ARBA00022777"/>
    </source>
</evidence>
<dbReference type="FunFam" id="2.60.40.10:FF:000127">
    <property type="entry name" value="titin isoform X1"/>
    <property type="match status" value="6"/>
</dbReference>
<feature type="domain" description="Fibronectin type-III" evidence="25">
    <location>
        <begin position="2520"/>
        <end position="2614"/>
    </location>
</feature>
<feature type="domain" description="Ig-like" evidence="24">
    <location>
        <begin position="5973"/>
        <end position="6061"/>
    </location>
</feature>
<dbReference type="PROSITE" id="PS50835">
    <property type="entry name" value="IG_LIKE"/>
    <property type="match status" value="14"/>
</dbReference>
<organism evidence="27 28">
    <name type="scientific">Helobdella robusta</name>
    <name type="common">Californian leech</name>
    <dbReference type="NCBI Taxonomy" id="6412"/>
    <lineage>
        <taxon>Eukaryota</taxon>
        <taxon>Metazoa</taxon>
        <taxon>Spiralia</taxon>
        <taxon>Lophotrochozoa</taxon>
        <taxon>Annelida</taxon>
        <taxon>Clitellata</taxon>
        <taxon>Hirudinea</taxon>
        <taxon>Rhynchobdellida</taxon>
        <taxon>Glossiphoniidae</taxon>
        <taxon>Helobdella</taxon>
    </lineage>
</organism>
<dbReference type="InterPro" id="IPR011009">
    <property type="entry name" value="Kinase-like_dom_sf"/>
</dbReference>
<feature type="domain" description="Ig-like" evidence="24">
    <location>
        <begin position="631"/>
        <end position="715"/>
    </location>
</feature>
<keyword evidence="18" id="KW-0393">Immunoglobulin domain</keyword>
<feature type="compositionally biased region" description="Basic and acidic residues" evidence="22">
    <location>
        <begin position="1766"/>
        <end position="1784"/>
    </location>
</feature>
<evidence type="ECO:0000259" key="24">
    <source>
        <dbReference type="PROSITE" id="PS50835"/>
    </source>
</evidence>
<dbReference type="PROSITE" id="PS00108">
    <property type="entry name" value="PROTEIN_KINASE_ST"/>
    <property type="match status" value="1"/>
</dbReference>
<comment type="catalytic activity">
    <reaction evidence="19">
        <text>L-threonyl-[protein] + ATP = O-phospho-L-threonyl-[protein] + ADP + H(+)</text>
        <dbReference type="Rhea" id="RHEA:46608"/>
        <dbReference type="Rhea" id="RHEA-COMP:11060"/>
        <dbReference type="Rhea" id="RHEA-COMP:11605"/>
        <dbReference type="ChEBI" id="CHEBI:15378"/>
        <dbReference type="ChEBI" id="CHEBI:30013"/>
        <dbReference type="ChEBI" id="CHEBI:30616"/>
        <dbReference type="ChEBI" id="CHEBI:61977"/>
        <dbReference type="ChEBI" id="CHEBI:456216"/>
        <dbReference type="EC" id="2.7.11.1"/>
    </reaction>
</comment>
<feature type="domain" description="Fibronectin type-III" evidence="25">
    <location>
        <begin position="1012"/>
        <end position="1106"/>
    </location>
</feature>
<evidence type="ECO:0000256" key="17">
    <source>
        <dbReference type="ARBA" id="ARBA00023157"/>
    </source>
</evidence>
<evidence type="ECO:0000313" key="27">
    <source>
        <dbReference type="EnsemblMetazoa" id="HelroP191869"/>
    </source>
</evidence>
<evidence type="ECO:0000256" key="4">
    <source>
        <dbReference type="ARBA" id="ARBA00012513"/>
    </source>
</evidence>
<feature type="domain" description="Fibronectin type-III" evidence="25">
    <location>
        <begin position="3789"/>
        <end position="3883"/>
    </location>
</feature>
<sequence length="6265" mass="689453">MHRIAEYLIQYSSVKAEKNEYEKNSVPLRILCRDNIPSRHELRNFSSHGRPPTSRRTLSRKEPAKPEVAKSEDPPEIVGKINDVTVNQGQKVEFNLKVTGSKPLTVTWFRNDTTKLKSSKNSKITFAQGEAKLIIMEADGEDDGEYRIEAVNEFGKATQTARVNVILPEKLQGKVKQFSKTEAEGETVELKKVLKDKRSSVVAKPGDALDANKLGPRGSRSSRGSIVVPKLPTAPVGPGGPQGIPSIVVDGGNSPDGSRRGSAVVDGDPLKRRGSKLPDEDEEEMKYFLTKPQNQVVNIGETMFVECTFKQKPPNVDWYRGAIPMKTDPRVTIVFDPVKLYASVEMKKCKQSDESKFRVQVEDENGEETLEFAGFSVFVKDPKDSGLDFRSLLKHKDHKKRRGTKEDPDWGELNPLEKDQQEYARNRRMSAIDLSRNAAQLGDGKERTTDHWIDELEDLTCQEKESKVELACKYSKPTARVRWYKNKLEIFQGTKYNISSEDGIFRLIVNKVTKDDNARYICSADLKETSCYLTVESKKVEYFFTQKLPKTANVKRKKDLILECMINDPRPDVTWKKNGEKIEYEPDKYEISRRENRCLLKIKNVGKDDAAEFSCEVEGDKTTGKVVVEEPEYDFDKSLTDTDALEKENAEFECEVNDEEAPVEWYREDKKIDINDPKYFCVQDGKKRRLRVNNIGQRDEGIYKCKIVGQDKVTSGKLYVAPEVVIKEQLKNLRKVEGEEAQFVCKVKNPKNYPITWYRNDEEIKPSDKFVITEEGGKATLTIKDLTLDDASEFSCKIGDRSTSAKLQVDLAQRPPVVNLDAVPREITVKAGQNVALDIPYTANPKPTVAWTKNKGQLDPSIKTSQTADKCKLNLEKAKRSDAGEYEIELKNKSGKINVPITLKVIDKPSKPQGPLVVQDVYKDRCRLSWKPPKDDGGLPIEKYIVEAQDVATGQWTLVGKVIDDTQCGVPGLEPGKKYKFRVKAVNSLGESEPLTSDGETLAKDPFDPPGQPGRPEIIDYDKDRAEIKWTPPTTDGGSPILKYVIEKRERGKDWEKVGMVPPSENSAAIPNLEEGKEYEFRVTPVNEAGPGKASEPCAPVKTKARRVKPRIDRNSFMEINTYKNGQEANIEVKFSGEPSPKAVWSKAGKPLVEDKLIKTSTKPFETLEKGENIKQTDQDYVTNLIWRKLTRKDTGKIVITVSNEYGMDRAELELVVFGPPGKPKGPLEVTDIQKDSATIAWKPPADDGGKPITGYTLEKQNVSTGKWEPISGTIPPDVHEFKIPKLKEGEDYKFRVRAENELGPSEPLETEKSVLIKNPFDPSDPPGKPFVVDSDKNFIKIKWEKPKKDGGAPITGYNVERKDPRTGTWSKVNTEPLKEPEFRDDKVQPNKDYQYRVTAENEGGESKPSEPSDLIKARPLKDAPKVDLSLLAGKEIRVRAGDPIKIEVPVSGTPRPNISWSKDKKDLPPSDKARQEITDDPVKGDDKATLTIPASTRADSGKYTIKASNEFGESSGDITVIVLDKPSPPRDLNVSEVFADRCTLDWKPPADDGGAEVTGYIIEKCDEDTGLWLPISDVISGTKHVVKGLKKGKKYKFRVKAENQYGVSDPVETDRPILAKNPYDKPDPPGKPEVTDSDKDFIAIKWEPPAKDGGAPITGYNVERKDPKTGTWKKVNTEPLKKPEFKDKKVQPGKEYEYRVTAENAGGESDPSEASNPIKARPLKAPPKVDLSGLGGRDVRVRAGEPLKLDIPISGAPTPTVTWQKDAKDLPPSERIEQKNGEEEASLHIPVTKKSDNGKYAITVSNPNGVDTGYINVIVLDRPSPPENLQVSDVRAEQCKLSWDPPADDGNGEITGYIVERCQEGTNFWEKVPGNTIGTKHTVRGLEPGKKYKFRVKAENQYGVSDPCETDRSILAKNPFDPPGEPKDLQIDKYDKSSVTLKWKKPNDDGGNSIKGYVIEKCPAKGRGDWTPVNSTPTAGTTFTVPNLTEGSEWEFRVVAVNDAGPGKPSKSTGPHRVRDQVFAAGPPGTPTIDRVSPKAIDLSWEKPLDDGGGKIEGYIVEVKDKDGEWKEVSSIPVKDTHCTVPNLKEGETYQFRVKAVNEAGPGEPSNPTVPVVAEKPKEKPSIDLSGIKDITVRAGQDIKIALPIKGWPVPTATWSLGDNVLDKGGRNKIETSEDQALLVIKDAVRKDTGPYNIVIKNDSGSAEGTVNVTVLDKPSPPEGPLEPVSTSPTEITLEWKPPKDNGGSKIEKYVLEKKPKGSNRWTKVPGTIGPNDTQATAKNLEPGEEYEFRVMAVNENGESDPLVTTEPIVAKYPFDPPGKPGKPECQGTTEDSVTLSWDPPFRDGGRPIKGYVLEKREKGAKKWSKVPAEITDPEFTVKGLVEGRPYEFRVAAINDAGHGEFSEPSEAIKPAPPPSAPRVLDSLLGDVRAKVGEPYKIKIPYKGTPVPDVTWFNGAKQLDEDGRISFEIKDDEVVLLCKSAKKEDTGRISAVLKNVKGSDTAYVNLVVVDKPGAPEGPLEVSKITPESCKLSWKPPKDDGGNPVSHYVVEKKDKTSGKWTPVSRFCKDTECEVNDLEPGETYEFRVSAVNENGQSEPLLTDKPIVAKHPFDPPGKPGKPTIEDADESSVTLSWSKPINDGGNKIKGYVIEAKEKGSNKWTPLNPRNPCHDTTFTAQNLEPNVEYEFRVLAKNEAGLGEPSAPSDAVITKPKPTKASAPGALTPDKVGPHSIDLSWTKPANDGGSPIKGYRLEKKTPYGDWEAVSDAPIVGETATVPDLVEGEEYQFRVAAITDVGVGDFSLATAPIKAEKPKRVPDSPENLQATEVFADHCKLAWLPPSDNGGSEITGYVVEKCLDGTDNWEKVPGIVSGESHVVKGLEPGKKYRFRVKAQNKLGLGEPVETNKAILAKDPYDPPGEPKDPVITKYDKNSVTLKWKEPTDDGGNPIQGYIIEKCPAKGRGDWTPVNSTPTAGTTFTVPNLTEGSEWEFRVVAVNDAGPGKPSKSTGPHRVRDQVFAAGPPGTPQVDEVTPNSVALSWEKPFDDGGGKIDGYIVEMKDKDGEWKEVSPLVKDTKFKVPHLKEGETYQFRVKAVNEAGPGTPSAPTAPVVAEKPAEKPSIDLSQMKDINVKAGQEIKIVVPIKGWPLPTATWELNGAPIEKGGRVHMEVQEDKVILTVKDAARSDTGKYDLKLKNPHGTAEGSLHVNVLDKPAAPEGPLEPVSTSPTEITLEWKPPKDNGGAKIQKYVLEKKPKGSNRWTKVPGTIGPNDTQATAKNLEPGEEYEFRVMAVNENGESDPLVTTEPIVAKYPFNPPGKPGTPECLGTTEDSITLTWEPPTRDGGRPIKSYVVEKREKGSKKWTKVPEEILDNEVTVKGLKEGREYEFRVAAVNDAGPGAFSDASEAIKAAPPPTAPKVLLDPSLSEVRAKVGEPYKIKIPYKGTPVPTVNWFNGPRQINEDGRISFEIKDDEVVLLCKSAEKADAGRISAVLKNVKGSDTAYVNLVVVDKPGAPEGPLEVSKVTPESCKLSWNPPKDNGGDPITNYLVEKKDKTSGRWTPVSRFCKDTECEVNDLDPGETYEFRVSAVNENGQSEPLLTDKPIVAKHPFDTPGKTGTPEIVDVDEGTVTLSWTKPISDGGGKVKADGLDPDKEYEFRVVAKNDAGLGEPSSPSKAVQPKAKPTKASPPGSVKVDKVGPHAIDLSWTKPLHDGGSPIKGYKIEKRTPGGDWESASDTPIFGEQATVSDLNEGETYEFRVAAITDAGTGDFSLATPPVKAEKPKHAPSSPENLQATDIHADHCKLSWLPPSDNGGADITGYVVEKCEEGSSVWEKVPGVVSGESHVVRGLEPGKKYKFRVKAQNKLGLGEPVETNKWILAKNPYDPPGEPKDPLITKYDRNSVTLAWKAPNDDGGNPIEGYIIEKCPAKGRGDWTPVNSTPTAGTTFTVPNLTEGSEWEFRVVAVNDAGPGKPSKSTGPHRVRDQVFAAGAPGTPRVDEISPNSATLSWDKPLDTGNGKIDGYIVEMKDKDGEWKEVSPLVKDNKFKVPHLKEGETYQFRVKAVNEAGPGTPSAPTGPVVAEKPAEKPSIDLNGIKDITVKAGQEIKIAVPIKGWPLPTASWQLGDEPIINGGRVKMETTPDFVYLSIKDASRADTGPYKLHLKNPSGTADCVVNVTVLDKPAAPEGPLEATDTKPTEITLEWKPPKDNGGAKIQKYVLEKKPKGSNRWTKVPGTIGPNDTQATAKNLEPGEEYEFRVMAVNENGESDPLVTTEPIVAKYPFNVPGKPGAPEAVGTTEDSITLSWEPPFKDGGRPIKGYVLEKREAGSKRWSRVSPHDIDDTTFTVKNLIEGKPYEFRVAAVNEAGVGAFAECDKAIKPQAPATAPKIQLDGLPGEIYATEGEPFKIKIPFKGSPVPTAQWFNGSKEILEDDRMKVEIGDGEVTLTCRAAKKDDQGRYSITLKNPKGTDTAHINVNVIGKPGPPEGPLKVSKITPESCYLSWDPPTHDGGRPVTHYFIEKKDKTSGKWTPVSRYCKGTGFEVGDLDEGETYEFRVSAVNELGQGEPLVTDKPIVAKHQFEKPGKTGTPKVEDVDEDSVTLSWARPMDDGGNRVSGYVVEVREKGSDKWKPVNEKNPCKDNRFTVGDLEKGKEYEFRVRAKNLAGLGDPSSPSQTVTPRSKASKASPPGLPSVDKVTKNSVDLSWTKPRSDGGSPIRGYQVEKRLPGGSWEKVNHIPIEGEKIHIPDLDEGKEYEFRVAAVTEVGPGDFSLNTAPVKVCERKAERLPEFLQRPADSTTPLDEDAKFQVVVDGEPFPKVKWFKDGFELKPGAKYRIVEDDGKVQLIVKNVHPDDAGDITCEISNPKGKDSATARLIVQTPPKIDGDIREQSVDKGDTFKLKIPFHGTGPFSYKLRRDNKEIPDGHDRVKIIPYDGYVVLQIRDAEKGDTGKYKLEISNDSGKGSVDIPVKVKAPPGICIAPLQVSEITKNACHLRWKAPEDDGGSKITHYCIERRESGKPYWTTVSTHTRDLEIDVQGLVENKEYLFRVCATNAHGNGEWLEAPNPIVAKMPFDPPGPPGEPEAQEVGGDFVSLSWERPRSDGGGKLLGYFVEKKESTSENWVRVNQVPNPANVFNVSGLIEDREYDFRIFAVNEAGESKPAETGRRIKVTDPKAAKVPEILSGLKPVTCMQGKTARFEATIIGQPNLEVTWYKGSRELFDSAKYETSKEGDVFALHIRDAFGEDADEYCVKATTSAGSRSSRADLTIKSPPKINVPPRFMDVAQFEKGEDVVIKLPFTGFPRPKARWYKNTLDIEESSKYNIELKERHAILTVQKSDRSDNGEYRLSLENDLGSDSAIIKIAVNDVPDPPKLLNVDNLYHDSVMLSWKPPLNDGGGFITQYIVEKREEGMSNWVRCAPTRFAFACIEGLSPSHNYEFRVIAENLYGRSQPSEPVTLKTVSEQEGRQRKGLAPEDENKKKKYTGPKPDNYDRLYHNIWDNNKPQSVDVKSGSSVYDNYDVCEEIGSGAFGRVHRAVEKSTGDNYVVKFVNTPLPADKQTVKNEISILNDLRHPRLLNLHDAYEEPKEMAMVFEYLSGGELFDQISDDDSKLTEADVINYVKQICDGLKFMHDKNIVHLDIKPENLLCPTRKSRDVKLIDFGLSARLDPDVAVKVSTASADFAAPEIVDHEPVGFYTDMWSVGVLTYVLLSGLSPFGGSTDSETLNNVRSGKWDFDSEAFSGISDLGRDFISKLLIKSPQKRMTVHEALEHPWLSQPHPDYTHRIPGSRFSKIRQKIGGKYVSFWRESDWGTPMPAIGRIANYSSLRGQRPREYQIYDNYFDRKEAMPRFVIKPRHCYVQEGGVGSFKCKVMAGSTPLITWYFKGQALNPGLKFMPKYFGTDYELRVGRCKLEDRGTYVVKAVNSYGSREECANLTVEQGPPQPIQRAYSVEPTSAYKKKPVEDNFEKFQEKKKAPSFLFHLRDRFLQEGVAFKLIATVDANPTAKATWYKDGKALHVGGKYNIDTSVGVCTLEVASCDVSDAGKFSCVAENELGSAETFCKISVNKKVDIKPDSDFKIGSVPVSTSNVIYGGHAYSSFADERPHITSATTGAASSRYPSGGYESSYSKIGYNERSRRAGSMVPTSDTTNDFKIKVRYMNDVDTDDYTTSTSRYRSGYSSSTAGSNRSSINISNLPPRPGHHTSVSLTSNSLSSSQGISPYTSVVRKSITTSSRGGSGGGGYGSGGYGVGDKTMYKRSVSQVSSSRRY</sequence>
<keyword evidence="5" id="KW-0963">Cytoplasm</keyword>
<feature type="compositionally biased region" description="Gly residues" evidence="22">
    <location>
        <begin position="6232"/>
        <end position="6246"/>
    </location>
</feature>
<dbReference type="Gene3D" id="1.10.510.10">
    <property type="entry name" value="Transferase(Phosphotransferase) domain 1"/>
    <property type="match status" value="1"/>
</dbReference>
<keyword evidence="17" id="KW-1015">Disulfide bond</keyword>
<comment type="catalytic activity">
    <reaction evidence="20">
        <text>L-seryl-[protein] + ATP = O-phospho-L-seryl-[protein] + ADP + H(+)</text>
        <dbReference type="Rhea" id="RHEA:17989"/>
        <dbReference type="Rhea" id="RHEA-COMP:9863"/>
        <dbReference type="Rhea" id="RHEA-COMP:11604"/>
        <dbReference type="ChEBI" id="CHEBI:15378"/>
        <dbReference type="ChEBI" id="CHEBI:29999"/>
        <dbReference type="ChEBI" id="CHEBI:30616"/>
        <dbReference type="ChEBI" id="CHEBI:83421"/>
        <dbReference type="ChEBI" id="CHEBI:456216"/>
        <dbReference type="EC" id="2.7.11.1"/>
    </reaction>
</comment>
<dbReference type="SMART" id="SM00409">
    <property type="entry name" value="IG"/>
    <property type="match status" value="22"/>
</dbReference>
<dbReference type="SMART" id="SM00408">
    <property type="entry name" value="IGc2"/>
    <property type="match status" value="15"/>
</dbReference>
<feature type="compositionally biased region" description="Low complexity" evidence="22">
    <location>
        <begin position="6200"/>
        <end position="6212"/>
    </location>
</feature>
<keyword evidence="13" id="KW-0106">Calcium</keyword>
<feature type="domain" description="Fibronectin type-III" evidence="25">
    <location>
        <begin position="1826"/>
        <end position="1920"/>
    </location>
</feature>
<feature type="region of interest" description="Disordered" evidence="22">
    <location>
        <begin position="4662"/>
        <end position="4719"/>
    </location>
</feature>
<feature type="domain" description="Fibronectin type-III" evidence="25">
    <location>
        <begin position="3320"/>
        <end position="3415"/>
    </location>
</feature>
<feature type="domain" description="Ig-like" evidence="24">
    <location>
        <begin position="75"/>
        <end position="164"/>
    </location>
</feature>
<keyword evidence="11 21" id="KW-0547">Nucleotide-binding</keyword>
<feature type="domain" description="Fibronectin type-III" evidence="25">
    <location>
        <begin position="2922"/>
        <end position="3018"/>
    </location>
</feature>
<feature type="region of interest" description="Disordered" evidence="22">
    <location>
        <begin position="1750"/>
        <end position="1784"/>
    </location>
</feature>
<feature type="region of interest" description="Disordered" evidence="22">
    <location>
        <begin position="397"/>
        <end position="417"/>
    </location>
</feature>
<feature type="region of interest" description="Disordered" evidence="22">
    <location>
        <begin position="41"/>
        <end position="75"/>
    </location>
</feature>
<feature type="region of interest" description="Disordered" evidence="22">
    <location>
        <begin position="2320"/>
        <end position="2347"/>
    </location>
</feature>
<feature type="domain" description="Ig-like" evidence="24">
    <location>
        <begin position="5845"/>
        <end position="5933"/>
    </location>
</feature>
<feature type="region of interest" description="Disordered" evidence="22">
    <location>
        <begin position="6161"/>
        <end position="6265"/>
    </location>
</feature>
<feature type="domain" description="Fibronectin type-III" evidence="25">
    <location>
        <begin position="5365"/>
        <end position="5460"/>
    </location>
</feature>
<dbReference type="FunFam" id="2.60.40.10:FF:004870">
    <property type="match status" value="1"/>
</dbReference>
<dbReference type="FunFam" id="2.60.40.10:FF:004910">
    <property type="match status" value="1"/>
</dbReference>
<dbReference type="Proteomes" id="UP000015101">
    <property type="component" value="Unassembled WGS sequence"/>
</dbReference>
<feature type="domain" description="Ig-like" evidence="24">
    <location>
        <begin position="722"/>
        <end position="812"/>
    </location>
</feature>
<evidence type="ECO:0000256" key="9">
    <source>
        <dbReference type="ARBA" id="ARBA00022723"/>
    </source>
</evidence>
<dbReference type="GO" id="GO:0004674">
    <property type="term" value="F:protein serine/threonine kinase activity"/>
    <property type="evidence" value="ECO:0007669"/>
    <property type="project" value="UniProtKB-KW"/>
</dbReference>
<reference evidence="27" key="3">
    <citation type="submission" date="2015-06" db="UniProtKB">
        <authorList>
            <consortium name="EnsemblMetazoa"/>
        </authorList>
    </citation>
    <scope>IDENTIFICATION</scope>
</reference>
<dbReference type="GO" id="GO:0005516">
    <property type="term" value="F:calmodulin binding"/>
    <property type="evidence" value="ECO:0007669"/>
    <property type="project" value="UniProtKB-KW"/>
</dbReference>
<feature type="compositionally biased region" description="Low complexity" evidence="22">
    <location>
        <begin position="215"/>
        <end position="225"/>
    </location>
</feature>
<dbReference type="PROSITE" id="PS50011">
    <property type="entry name" value="PROTEIN_KINASE_DOM"/>
    <property type="match status" value="1"/>
</dbReference>
<dbReference type="FunFam" id="3.30.200.20:FF:000249">
    <property type="entry name" value="twitchin isoform X2"/>
    <property type="match status" value="1"/>
</dbReference>
<feature type="region of interest" description="Disordered" evidence="22">
    <location>
        <begin position="1447"/>
        <end position="1488"/>
    </location>
</feature>
<evidence type="ECO:0000256" key="18">
    <source>
        <dbReference type="ARBA" id="ARBA00023319"/>
    </source>
</evidence>
<feature type="domain" description="Ig-like" evidence="24">
    <location>
        <begin position="1728"/>
        <end position="1817"/>
    </location>
</feature>
<feature type="domain" description="Ig-like" evidence="24">
    <location>
        <begin position="815"/>
        <end position="904"/>
    </location>
</feature>
<keyword evidence="14 21" id="KW-0067">ATP-binding</keyword>
<feature type="region of interest" description="Disordered" evidence="22">
    <location>
        <begin position="2700"/>
        <end position="2756"/>
    </location>
</feature>
<feature type="domain" description="Fibronectin type-III" evidence="25">
    <location>
        <begin position="3689"/>
        <end position="3783"/>
    </location>
</feature>
<feature type="domain" description="Ig-like" evidence="24">
    <location>
        <begin position="4786"/>
        <end position="4876"/>
    </location>
</feature>
<dbReference type="InParanoid" id="T1FTD4"/>
<feature type="domain" description="Fibronectin type-III" evidence="25">
    <location>
        <begin position="3024"/>
        <end position="3117"/>
    </location>
</feature>
<keyword evidence="10" id="KW-0677">Repeat</keyword>
<gene>
    <name evidence="27" type="primary">20212081</name>
    <name evidence="26" type="ORF">HELRODRAFT_191869</name>
</gene>
<keyword evidence="15" id="KW-0460">Magnesium</keyword>
<dbReference type="InterPro" id="IPR003599">
    <property type="entry name" value="Ig_sub"/>
</dbReference>
<dbReference type="Gene3D" id="3.30.200.20">
    <property type="entry name" value="Phosphorylase Kinase, domain 1"/>
    <property type="match status" value="1"/>
</dbReference>
<evidence type="ECO:0000256" key="10">
    <source>
        <dbReference type="ARBA" id="ARBA00022737"/>
    </source>
</evidence>
<feature type="domain" description="Fibronectin type-III" evidence="25">
    <location>
        <begin position="3218"/>
        <end position="3314"/>
    </location>
</feature>
<comment type="similarity">
    <text evidence="3">Belongs to the protein kinase superfamily. CAMK Ser/Thr protein kinase family.</text>
</comment>
<feature type="region of interest" description="Disordered" evidence="22">
    <location>
        <begin position="2262"/>
        <end position="2283"/>
    </location>
</feature>
<feature type="domain" description="Fibronectin type-III" evidence="25">
    <location>
        <begin position="2722"/>
        <end position="2816"/>
    </location>
</feature>
<feature type="region of interest" description="Disordered" evidence="22">
    <location>
        <begin position="1609"/>
        <end position="1637"/>
    </location>
</feature>
<dbReference type="FunFam" id="2.60.40.10:FF:000160">
    <property type="entry name" value="Titin a"/>
    <property type="match status" value="13"/>
</dbReference>
<feature type="domain" description="Ig-like" evidence="24">
    <location>
        <begin position="3121"/>
        <end position="3210"/>
    </location>
</feature>
<dbReference type="InterPro" id="IPR000719">
    <property type="entry name" value="Prot_kinase_dom"/>
</dbReference>
<keyword evidence="7" id="KW-0597">Phosphoprotein</keyword>
<feature type="domain" description="Fibronectin type-III" evidence="25">
    <location>
        <begin position="4483"/>
        <end position="4578"/>
    </location>
</feature>
<feature type="domain" description="Ig-like" evidence="24">
    <location>
        <begin position="5171"/>
        <end position="5265"/>
    </location>
</feature>
<keyword evidence="6" id="KW-0723">Serine/threonine-protein kinase</keyword>
<feature type="compositionally biased region" description="Basic and acidic residues" evidence="22">
    <location>
        <begin position="1377"/>
        <end position="1390"/>
    </location>
</feature>
<dbReference type="Gene3D" id="2.60.40.10">
    <property type="entry name" value="Immunoglobulins"/>
    <property type="match status" value="55"/>
</dbReference>
<dbReference type="FunFam" id="2.60.40.10:FF:000034">
    <property type="entry name" value="Titin isoform A"/>
    <property type="match status" value="3"/>
</dbReference>
<dbReference type="EMBL" id="AMQM01004494">
    <property type="status" value="NOT_ANNOTATED_CDS"/>
    <property type="molecule type" value="Genomic_DNA"/>
</dbReference>
<feature type="domain" description="Fibronectin type-III" evidence="25">
    <location>
        <begin position="2219"/>
        <end position="2319"/>
    </location>
</feature>
<evidence type="ECO:0000256" key="15">
    <source>
        <dbReference type="ARBA" id="ARBA00022842"/>
    </source>
</evidence>
<dbReference type="FunFam" id="2.60.40.10:FF:000107">
    <property type="entry name" value="Myosin, light chain kinase a"/>
    <property type="match status" value="1"/>
</dbReference>
<feature type="domain" description="Fibronectin type-III" evidence="25">
    <location>
        <begin position="4287"/>
        <end position="4382"/>
    </location>
</feature>
<dbReference type="FunFam" id="1.10.510.10:FF:000321">
    <property type="entry name" value="Bent, isoform C"/>
    <property type="match status" value="1"/>
</dbReference>
<feature type="domain" description="Fibronectin type-III" evidence="25">
    <location>
        <begin position="1326"/>
        <end position="1421"/>
    </location>
</feature>
<feature type="region of interest" description="Disordered" evidence="22">
    <location>
        <begin position="1344"/>
        <end position="1421"/>
    </location>
</feature>
<protein>
    <recommendedName>
        <fullName evidence="4">non-specific serine/threonine protein kinase</fullName>
        <ecNumber evidence="4">2.7.11.1</ecNumber>
    </recommendedName>
</protein>
<dbReference type="EnsemblMetazoa" id="HelroT191869">
    <property type="protein sequence ID" value="HelroP191869"/>
    <property type="gene ID" value="HelroG191869"/>
</dbReference>
<keyword evidence="9" id="KW-0479">Metal-binding</keyword>
<feature type="compositionally biased region" description="Basic and acidic residues" evidence="22">
    <location>
        <begin position="1405"/>
        <end position="1421"/>
    </location>
</feature>
<feature type="compositionally biased region" description="Low complexity" evidence="22">
    <location>
        <begin position="6164"/>
        <end position="6186"/>
    </location>
</feature>
<feature type="domain" description="Ig-like" evidence="24">
    <location>
        <begin position="466"/>
        <end position="534"/>
    </location>
</feature>
<feature type="domain" description="Fibronectin type-III" evidence="25">
    <location>
        <begin position="2028"/>
        <end position="2122"/>
    </location>
</feature>